<dbReference type="Proteomes" id="UP000440668">
    <property type="component" value="Unassembled WGS sequence"/>
</dbReference>
<feature type="transmembrane region" description="Helical" evidence="1">
    <location>
        <begin position="55"/>
        <end position="77"/>
    </location>
</feature>
<evidence type="ECO:0000256" key="1">
    <source>
        <dbReference type="SAM" id="Phobius"/>
    </source>
</evidence>
<feature type="transmembrane region" description="Helical" evidence="1">
    <location>
        <begin position="139"/>
        <end position="157"/>
    </location>
</feature>
<comment type="caution">
    <text evidence="4">The sequence shown here is derived from an EMBL/GenBank/DDBJ whole genome shotgun (WGS) entry which is preliminary data.</text>
</comment>
<feature type="transmembrane region" description="Helical" evidence="1">
    <location>
        <begin position="178"/>
        <end position="200"/>
    </location>
</feature>
<feature type="transmembrane region" description="Helical" evidence="1">
    <location>
        <begin position="650"/>
        <end position="671"/>
    </location>
</feature>
<feature type="transmembrane region" description="Helical" evidence="1">
    <location>
        <begin position="567"/>
        <end position="586"/>
    </location>
</feature>
<evidence type="ECO:0008006" key="6">
    <source>
        <dbReference type="Google" id="ProtNLM"/>
    </source>
</evidence>
<accession>A0A6N7ZKL6</accession>
<dbReference type="AlphaFoldDB" id="A0A6N7ZKL6"/>
<dbReference type="Pfam" id="PF10081">
    <property type="entry name" value="Abhydrolase_9"/>
    <property type="match status" value="1"/>
</dbReference>
<name>A0A6N7ZKL6_9MICO</name>
<evidence type="ECO:0000313" key="5">
    <source>
        <dbReference type="Proteomes" id="UP000440668"/>
    </source>
</evidence>
<feature type="domain" description="Alpha/beta-hydrolase N-terminal" evidence="3">
    <location>
        <begin position="47"/>
        <end position="255"/>
    </location>
</feature>
<dbReference type="Pfam" id="PF15420">
    <property type="entry name" value="Abhydrolase_9_N"/>
    <property type="match status" value="1"/>
</dbReference>
<feature type="transmembrane region" description="Helical" evidence="1">
    <location>
        <begin position="592"/>
        <end position="609"/>
    </location>
</feature>
<protein>
    <recommendedName>
        <fullName evidence="6">Alpha/beta-hydrolase family protein</fullName>
    </recommendedName>
</protein>
<keyword evidence="1" id="KW-0472">Membrane</keyword>
<feature type="transmembrane region" description="Helical" evidence="1">
    <location>
        <begin position="27"/>
        <end position="49"/>
    </location>
</feature>
<dbReference type="EMBL" id="WMKA01000032">
    <property type="protein sequence ID" value="MTG89890.1"/>
    <property type="molecule type" value="Genomic_DNA"/>
</dbReference>
<feature type="transmembrane region" description="Helical" evidence="1">
    <location>
        <begin position="533"/>
        <end position="555"/>
    </location>
</feature>
<feature type="transmembrane region" description="Helical" evidence="1">
    <location>
        <begin position="621"/>
        <end position="638"/>
    </location>
</feature>
<reference evidence="4 5" key="1">
    <citation type="submission" date="2019-11" db="EMBL/GenBank/DDBJ databases">
        <title>Cellulosimicrobium composti sp. nov. isolated from a compost.</title>
        <authorList>
            <person name="Yang Y."/>
        </authorList>
    </citation>
    <scope>NUCLEOTIDE SEQUENCE [LARGE SCALE GENOMIC DNA]</scope>
    <source>
        <strain evidence="4 5">BIT-GX5</strain>
    </source>
</reference>
<feature type="domain" description="Alpha/beta-hydrolase catalytic" evidence="2">
    <location>
        <begin position="279"/>
        <end position="542"/>
    </location>
</feature>
<evidence type="ECO:0000259" key="2">
    <source>
        <dbReference type="Pfam" id="PF10081"/>
    </source>
</evidence>
<gene>
    <name evidence="4" type="ORF">GJV82_13180</name>
</gene>
<keyword evidence="1" id="KW-1133">Transmembrane helix</keyword>
<keyword evidence="1" id="KW-0812">Transmembrane</keyword>
<evidence type="ECO:0000259" key="3">
    <source>
        <dbReference type="Pfam" id="PF15420"/>
    </source>
</evidence>
<evidence type="ECO:0000313" key="4">
    <source>
        <dbReference type="EMBL" id="MTG89890.1"/>
    </source>
</evidence>
<dbReference type="InterPro" id="IPR027787">
    <property type="entry name" value="Alpha/beta-hydrolase_catalytic"/>
</dbReference>
<proteinExistence type="predicted"/>
<organism evidence="4 5">
    <name type="scientific">Cellulosimicrobium composti</name>
    <dbReference type="NCBI Taxonomy" id="2672572"/>
    <lineage>
        <taxon>Bacteria</taxon>
        <taxon>Bacillati</taxon>
        <taxon>Actinomycetota</taxon>
        <taxon>Actinomycetes</taxon>
        <taxon>Micrococcales</taxon>
        <taxon>Promicromonosporaceae</taxon>
        <taxon>Cellulosimicrobium</taxon>
    </lineage>
</organism>
<dbReference type="RefSeq" id="WP_155099548.1">
    <property type="nucleotide sequence ID" value="NZ_WMKA01000032.1"/>
</dbReference>
<feature type="transmembrane region" description="Helical" evidence="1">
    <location>
        <begin position="97"/>
        <end position="119"/>
    </location>
</feature>
<dbReference type="InterPro" id="IPR027788">
    <property type="entry name" value="Alpha/beta-hydrolase_N_dom"/>
</dbReference>
<sequence>MQPTVTETRASEPVDDERPRHGVWGRWVRRFSATGLVLALLWFCLSLTPSLIPRAWYYQAVISGVSAVGGYAVGAFVEWFAVKVGLRVRWTARASRVAWWVLAGATAVLVPLSLVLGARRQIELRHLFGMSEDVPGREVVTLAVAVAVALLVLQTARGLRRVARWVARLVGHVVPAPLARFVSGVLVAVVVVLVLNGVVWSGAMNALNAIYVAANAEMDPRLSPPQQPERSGSAASPETWESLGAEGRKFVVSGPTLDELRAFAQVGDVVDPADVREPIHAYAGLDPDGDLDATAARVVDELDRTDAWDRSVLVVATTTGTGWVDPGMVEAVELMHGGDTAIASMQYSYLPSWISFVGDRTTPPAAGKALFEAVYDRWSELPEDDRPRLLAFGISLGSFGMQGAFSGVQDVEARSDGALFTGTPGFTPLWRGLTDARDPGSLEYAPVLDDGRQVRWGDPVAPGVADLWGPGPRWDEPRVVYLQHASDGVTWWGPETLWSEPDWLREPRGPDVLGDVRWYPFVTFWQAGPVFDLALLVHVAAGVTSVLAGLVAMLARKGGRWHVAAGRVFLGGIVALFGSMVVMVVIRWPATVHLAVLGGVALAAVLLGWRNRRRGGSDGAHIAWMGLAYIAMLTAFYVDNGPHLPVWERLPAWSFWFLPAAIGTPLTIWAMRRHRPHHPTASREPAPTP</sequence>